<dbReference type="RefSeq" id="WP_322855894.1">
    <property type="nucleotide sequence ID" value="NZ_JAYDCJ010000003.1"/>
</dbReference>
<feature type="transmembrane region" description="Helical" evidence="1">
    <location>
        <begin position="29"/>
        <end position="48"/>
    </location>
</feature>
<dbReference type="Proteomes" id="UP001305746">
    <property type="component" value="Unassembled WGS sequence"/>
</dbReference>
<evidence type="ECO:0000313" key="2">
    <source>
        <dbReference type="EMBL" id="MEA1081436.1"/>
    </source>
</evidence>
<evidence type="ECO:0000313" key="3">
    <source>
        <dbReference type="Proteomes" id="UP001305746"/>
    </source>
</evidence>
<dbReference type="EMBL" id="JAYDCJ010000003">
    <property type="protein sequence ID" value="MEA1081436.1"/>
    <property type="molecule type" value="Genomic_DNA"/>
</dbReference>
<accession>A0ABU5P052</accession>
<name>A0ABU5P052_9GAMM</name>
<reference evidence="2 3" key="1">
    <citation type="submission" date="2023-12" db="EMBL/GenBank/DDBJ databases">
        <title>Marinobacter qingdaonensis sp. nov., isolated from the intertidal sediment of Qingdao, PR China.</title>
        <authorList>
            <person name="Li Y."/>
        </authorList>
    </citation>
    <scope>NUCLEOTIDE SEQUENCE [LARGE SCALE GENOMIC DNA]</scope>
    <source>
        <strain evidence="2 3">ASW11-75</strain>
    </source>
</reference>
<feature type="transmembrane region" description="Helical" evidence="1">
    <location>
        <begin position="6"/>
        <end position="22"/>
    </location>
</feature>
<feature type="transmembrane region" description="Helical" evidence="1">
    <location>
        <begin position="207"/>
        <end position="233"/>
    </location>
</feature>
<keyword evidence="1" id="KW-0812">Transmembrane</keyword>
<feature type="transmembrane region" description="Helical" evidence="1">
    <location>
        <begin position="253"/>
        <end position="277"/>
    </location>
</feature>
<protein>
    <submittedName>
        <fullName evidence="2">EpsG family protein</fullName>
    </submittedName>
</protein>
<gene>
    <name evidence="2" type="ORF">U5822_12190</name>
</gene>
<comment type="caution">
    <text evidence="2">The sequence shown here is derived from an EMBL/GenBank/DDBJ whole genome shotgun (WGS) entry which is preliminary data.</text>
</comment>
<keyword evidence="1" id="KW-0472">Membrane</keyword>
<feature type="transmembrane region" description="Helical" evidence="1">
    <location>
        <begin position="98"/>
        <end position="116"/>
    </location>
</feature>
<proteinExistence type="predicted"/>
<feature type="transmembrane region" description="Helical" evidence="1">
    <location>
        <begin position="316"/>
        <end position="333"/>
    </location>
</feature>
<feature type="transmembrane region" description="Helical" evidence="1">
    <location>
        <begin position="340"/>
        <end position="359"/>
    </location>
</feature>
<organism evidence="2 3">
    <name type="scientific">Marinobacter qingdaonensis</name>
    <dbReference type="NCBI Taxonomy" id="3108486"/>
    <lineage>
        <taxon>Bacteria</taxon>
        <taxon>Pseudomonadati</taxon>
        <taxon>Pseudomonadota</taxon>
        <taxon>Gammaproteobacteria</taxon>
        <taxon>Pseudomonadales</taxon>
        <taxon>Marinobacteraceae</taxon>
        <taxon>Marinobacter</taxon>
    </lineage>
</organism>
<keyword evidence="1" id="KW-1133">Transmembrane helix</keyword>
<evidence type="ECO:0000256" key="1">
    <source>
        <dbReference type="SAM" id="Phobius"/>
    </source>
</evidence>
<keyword evidence="3" id="KW-1185">Reference proteome</keyword>
<feature type="transmembrane region" description="Helical" evidence="1">
    <location>
        <begin position="289"/>
        <end position="310"/>
    </location>
</feature>
<sequence length="368" mass="41606">MHYLLVPYLLLGAIAVVGFHAHRNPGLKASLVMAAASIMVMLFFAIVLRPVTGDSWRYYQYFLQVSELPLLEIFDFQDPDPLYALLNWVVGQLGSSPWMLFAATLSLYFSTALLALRNRFTPIEYSILIVSMAAYPYFIAYAASGLRQGIAMAFLLAGYLGIREGKRSAWLWVLASTLWHSGAWLAVGVLMVHQIMCMLLKRQRARWVCVFGMWLFSVTLSITGLNGVVGGLLPQVVDLDASYDIYFMDPREFGYRAGFRLDFTLFSMIPLVAALMLRRKACVFNYDTAAGWLLSLYLSLNVIYNIFSFAPFSDRFSAFSWWLIPLVVFVQVSASGDKRLMSLFVISVFLINSLMLQFYTGKFLVIPN</sequence>